<gene>
    <name evidence="1" type="ORF">WLH_02011</name>
</gene>
<accession>A0A192CBX0</accession>
<organism evidence="1 2">
    <name type="scientific">Escherichia coli O25b:H4</name>
    <dbReference type="NCBI Taxonomy" id="941280"/>
    <lineage>
        <taxon>Bacteria</taxon>
        <taxon>Pseudomonadati</taxon>
        <taxon>Pseudomonadota</taxon>
        <taxon>Gammaproteobacteria</taxon>
        <taxon>Enterobacterales</taxon>
        <taxon>Enterobacteriaceae</taxon>
        <taxon>Escherichia</taxon>
    </lineage>
</organism>
<evidence type="ECO:0000313" key="1">
    <source>
        <dbReference type="EMBL" id="ANK03272.1"/>
    </source>
</evidence>
<reference evidence="1 2" key="1">
    <citation type="submission" date="2016-03" db="EMBL/GenBank/DDBJ databases">
        <title>Genome Sequence and Comparative Pathogenic Determinants of Uropathogenic Escherichia coli O25b:H4, a Clinical Isolate from Saudi Arabia.</title>
        <authorList>
            <person name="Alyamani E.A.J."/>
            <person name="Khiyami M.A."/>
            <person name="Booq R.Y."/>
            <person name="Bahwerth F.S."/>
            <person name="Vaisvil B."/>
            <person name="Schmitt D.P."/>
            <person name="Kapatral V."/>
        </authorList>
    </citation>
    <scope>NUCLEOTIDE SEQUENCE [LARGE SCALE GENOMIC DNA]</scope>
    <source>
        <strain evidence="1 2">O25b:H4</strain>
    </source>
</reference>
<protein>
    <submittedName>
        <fullName evidence="1">Uncharacterized protein</fullName>
    </submittedName>
</protein>
<dbReference type="AlphaFoldDB" id="A0A192CBX0"/>
<dbReference type="Proteomes" id="UP000183316">
    <property type="component" value="Chromosome"/>
</dbReference>
<sequence length="34" mass="4015">MLTRASKDAQTNERVNDLIFIKKLPVEEWKLVDI</sequence>
<dbReference type="EMBL" id="CP015085">
    <property type="protein sequence ID" value="ANK03272.1"/>
    <property type="molecule type" value="Genomic_DNA"/>
</dbReference>
<name>A0A192CBX0_ECO25</name>
<proteinExistence type="predicted"/>
<evidence type="ECO:0000313" key="2">
    <source>
        <dbReference type="Proteomes" id="UP000183316"/>
    </source>
</evidence>